<accession>A0A1I7ZG52</accession>
<feature type="region of interest" description="Disordered" evidence="1">
    <location>
        <begin position="92"/>
        <end position="123"/>
    </location>
</feature>
<keyword evidence="2" id="KW-0472">Membrane</keyword>
<protein>
    <submittedName>
        <fullName evidence="4">Col_cuticle_N domain-containing protein</fullName>
    </submittedName>
</protein>
<sequence>MEQRNYRQHRDLFAAEAMAIRFGNRPHVMKRIKEMNNVPARRFVVTIPPAAVVGGTAVGSAVTSGITAAVIAYLVLRDSNIMETIEQICEGRMTTGPRPSSTSAIGPLSSTTAVASTTRPTRW</sequence>
<keyword evidence="2" id="KW-1133">Transmembrane helix</keyword>
<evidence type="ECO:0000256" key="2">
    <source>
        <dbReference type="SAM" id="Phobius"/>
    </source>
</evidence>
<reference evidence="4" key="1">
    <citation type="submission" date="2016-11" db="UniProtKB">
        <authorList>
            <consortium name="WormBaseParasite"/>
        </authorList>
    </citation>
    <scope>IDENTIFICATION</scope>
</reference>
<evidence type="ECO:0000313" key="4">
    <source>
        <dbReference type="WBParaSite" id="L893_g26106.t1"/>
    </source>
</evidence>
<dbReference type="Proteomes" id="UP000095287">
    <property type="component" value="Unplaced"/>
</dbReference>
<keyword evidence="3" id="KW-1185">Reference proteome</keyword>
<dbReference type="WBParaSite" id="L893_g26106.t1">
    <property type="protein sequence ID" value="L893_g26106.t1"/>
    <property type="gene ID" value="L893_g26106"/>
</dbReference>
<dbReference type="AlphaFoldDB" id="A0A1I7ZG52"/>
<feature type="compositionally biased region" description="Polar residues" evidence="1">
    <location>
        <begin position="97"/>
        <end position="123"/>
    </location>
</feature>
<feature type="transmembrane region" description="Helical" evidence="2">
    <location>
        <begin position="43"/>
        <end position="76"/>
    </location>
</feature>
<evidence type="ECO:0000313" key="3">
    <source>
        <dbReference type="Proteomes" id="UP000095287"/>
    </source>
</evidence>
<keyword evidence="2" id="KW-0812">Transmembrane</keyword>
<proteinExistence type="predicted"/>
<evidence type="ECO:0000256" key="1">
    <source>
        <dbReference type="SAM" id="MobiDB-lite"/>
    </source>
</evidence>
<name>A0A1I7ZG52_9BILA</name>
<organism evidence="3 4">
    <name type="scientific">Steinernema glaseri</name>
    <dbReference type="NCBI Taxonomy" id="37863"/>
    <lineage>
        <taxon>Eukaryota</taxon>
        <taxon>Metazoa</taxon>
        <taxon>Ecdysozoa</taxon>
        <taxon>Nematoda</taxon>
        <taxon>Chromadorea</taxon>
        <taxon>Rhabditida</taxon>
        <taxon>Tylenchina</taxon>
        <taxon>Panagrolaimomorpha</taxon>
        <taxon>Strongyloidoidea</taxon>
        <taxon>Steinernematidae</taxon>
        <taxon>Steinernema</taxon>
    </lineage>
</organism>